<protein>
    <recommendedName>
        <fullName evidence="4">Antistasin-like domain-containing protein</fullName>
    </recommendedName>
</protein>
<dbReference type="AlphaFoldDB" id="A0A2T7NYC8"/>
<gene>
    <name evidence="2" type="ORF">C0Q70_13841</name>
</gene>
<feature type="signal peptide" evidence="1">
    <location>
        <begin position="1"/>
        <end position="17"/>
    </location>
</feature>
<name>A0A2T7NYC8_POMCA</name>
<evidence type="ECO:0000313" key="3">
    <source>
        <dbReference type="Proteomes" id="UP000245119"/>
    </source>
</evidence>
<keyword evidence="3" id="KW-1185">Reference proteome</keyword>
<evidence type="ECO:0000313" key="2">
    <source>
        <dbReference type="EMBL" id="PVD26172.1"/>
    </source>
</evidence>
<dbReference type="Proteomes" id="UP000245119">
    <property type="component" value="Linkage Group LG8"/>
</dbReference>
<feature type="chain" id="PRO_5015539449" description="Antistasin-like domain-containing protein" evidence="1">
    <location>
        <begin position="18"/>
        <end position="127"/>
    </location>
</feature>
<dbReference type="EMBL" id="PZQS01000008">
    <property type="protein sequence ID" value="PVD26172.1"/>
    <property type="molecule type" value="Genomic_DNA"/>
</dbReference>
<reference evidence="2 3" key="1">
    <citation type="submission" date="2018-04" db="EMBL/GenBank/DDBJ databases">
        <title>The genome of golden apple snail Pomacea canaliculata provides insight into stress tolerance and invasive adaptation.</title>
        <authorList>
            <person name="Liu C."/>
            <person name="Liu B."/>
            <person name="Ren Y."/>
            <person name="Zhang Y."/>
            <person name="Wang H."/>
            <person name="Li S."/>
            <person name="Jiang F."/>
            <person name="Yin L."/>
            <person name="Zhang G."/>
            <person name="Qian W."/>
            <person name="Fan W."/>
        </authorList>
    </citation>
    <scope>NUCLEOTIDE SEQUENCE [LARGE SCALE GENOMIC DNA]</scope>
    <source>
        <strain evidence="2">SZHN2017</strain>
        <tissue evidence="2">Muscle</tissue>
    </source>
</reference>
<organism evidence="2 3">
    <name type="scientific">Pomacea canaliculata</name>
    <name type="common">Golden apple snail</name>
    <dbReference type="NCBI Taxonomy" id="400727"/>
    <lineage>
        <taxon>Eukaryota</taxon>
        <taxon>Metazoa</taxon>
        <taxon>Spiralia</taxon>
        <taxon>Lophotrochozoa</taxon>
        <taxon>Mollusca</taxon>
        <taxon>Gastropoda</taxon>
        <taxon>Caenogastropoda</taxon>
        <taxon>Architaenioglossa</taxon>
        <taxon>Ampullarioidea</taxon>
        <taxon>Ampullariidae</taxon>
        <taxon>Pomacea</taxon>
    </lineage>
</organism>
<evidence type="ECO:0008006" key="4">
    <source>
        <dbReference type="Google" id="ProtNLM"/>
    </source>
</evidence>
<keyword evidence="1" id="KW-0732">Signal</keyword>
<accession>A0A2T7NYC8</accession>
<comment type="caution">
    <text evidence="2">The sequence shown here is derived from an EMBL/GenBank/DDBJ whole genome shotgun (WGS) entry which is preliminary data.</text>
</comment>
<sequence length="127" mass="13891">MAGLVLLLICVTSAVTGVFLPESSSDPVICPHLPCPLPPCDRSEWIPWYYDYHGKNCTGCYQCPAMEESLRVSDLEKRQLDSTILRCPIVDCFFPPQDCPVALVAGTIHIGGLECPGCPRCPVPINE</sequence>
<proteinExistence type="predicted"/>
<evidence type="ECO:0000256" key="1">
    <source>
        <dbReference type="SAM" id="SignalP"/>
    </source>
</evidence>